<proteinExistence type="predicted"/>
<feature type="compositionally biased region" description="Polar residues" evidence="1">
    <location>
        <begin position="80"/>
        <end position="104"/>
    </location>
</feature>
<feature type="region of interest" description="Disordered" evidence="1">
    <location>
        <begin position="180"/>
        <end position="512"/>
    </location>
</feature>
<evidence type="ECO:0000256" key="1">
    <source>
        <dbReference type="SAM" id="MobiDB-lite"/>
    </source>
</evidence>
<feature type="region of interest" description="Disordered" evidence="1">
    <location>
        <begin position="1"/>
        <end position="151"/>
    </location>
</feature>
<feature type="compositionally biased region" description="Basic and acidic residues" evidence="1">
    <location>
        <begin position="795"/>
        <end position="819"/>
    </location>
</feature>
<gene>
    <name evidence="3" type="ORF">AAFC00_001011</name>
</gene>
<evidence type="ECO:0000256" key="2">
    <source>
        <dbReference type="SAM" id="Phobius"/>
    </source>
</evidence>
<keyword evidence="4" id="KW-1185">Reference proteome</keyword>
<feature type="compositionally biased region" description="Low complexity" evidence="1">
    <location>
        <begin position="116"/>
        <end position="129"/>
    </location>
</feature>
<protein>
    <submittedName>
        <fullName evidence="3">Uncharacterized protein</fullName>
    </submittedName>
</protein>
<feature type="region of interest" description="Disordered" evidence="1">
    <location>
        <begin position="663"/>
        <end position="682"/>
    </location>
</feature>
<keyword evidence="2" id="KW-1133">Transmembrane helix</keyword>
<evidence type="ECO:0000313" key="4">
    <source>
        <dbReference type="Proteomes" id="UP001562354"/>
    </source>
</evidence>
<dbReference type="GeneID" id="95974714"/>
<feature type="compositionally biased region" description="Polar residues" evidence="1">
    <location>
        <begin position="471"/>
        <end position="489"/>
    </location>
</feature>
<feature type="compositionally biased region" description="Basic and acidic residues" evidence="1">
    <location>
        <begin position="256"/>
        <end position="265"/>
    </location>
</feature>
<feature type="compositionally biased region" description="Polar residues" evidence="1">
    <location>
        <begin position="501"/>
        <end position="512"/>
    </location>
</feature>
<name>A0ABR3PMH3_9PEZI</name>
<feature type="compositionally biased region" description="Polar residues" evidence="1">
    <location>
        <begin position="27"/>
        <end position="52"/>
    </location>
</feature>
<feature type="compositionally biased region" description="Polar residues" evidence="1">
    <location>
        <begin position="266"/>
        <end position="275"/>
    </location>
</feature>
<feature type="compositionally biased region" description="Polar residues" evidence="1">
    <location>
        <begin position="213"/>
        <end position="242"/>
    </location>
</feature>
<dbReference type="InterPro" id="IPR024260">
    <property type="entry name" value="Vac7"/>
</dbReference>
<dbReference type="Proteomes" id="UP001562354">
    <property type="component" value="Unassembled WGS sequence"/>
</dbReference>
<feature type="region of interest" description="Disordered" evidence="1">
    <location>
        <begin position="779"/>
        <end position="830"/>
    </location>
</feature>
<accession>A0ABR3PMH3</accession>
<keyword evidence="2" id="KW-0812">Transmembrane</keyword>
<feature type="compositionally biased region" description="Polar residues" evidence="1">
    <location>
        <begin position="186"/>
        <end position="197"/>
    </location>
</feature>
<dbReference type="PANTHER" id="PTHR28258">
    <property type="entry name" value="VACUOLAR SEGREGATION PROTEIN 7"/>
    <property type="match status" value="1"/>
</dbReference>
<comment type="caution">
    <text evidence="3">The sequence shown here is derived from an EMBL/GenBank/DDBJ whole genome shotgun (WGS) entry which is preliminary data.</text>
</comment>
<feature type="compositionally biased region" description="Pro residues" evidence="1">
    <location>
        <begin position="199"/>
        <end position="212"/>
    </location>
</feature>
<feature type="compositionally biased region" description="Basic and acidic residues" evidence="1">
    <location>
        <begin position="347"/>
        <end position="360"/>
    </location>
</feature>
<dbReference type="PANTHER" id="PTHR28258:SF1">
    <property type="entry name" value="VACUOLAR SEGREGATION PROTEIN 7"/>
    <property type="match status" value="1"/>
</dbReference>
<evidence type="ECO:0000313" key="3">
    <source>
        <dbReference type="EMBL" id="KAL1310759.1"/>
    </source>
</evidence>
<feature type="compositionally biased region" description="Polar residues" evidence="1">
    <location>
        <begin position="374"/>
        <end position="409"/>
    </location>
</feature>
<feature type="compositionally biased region" description="Polar residues" evidence="1">
    <location>
        <begin position="292"/>
        <end position="316"/>
    </location>
</feature>
<feature type="compositionally biased region" description="Polar residues" evidence="1">
    <location>
        <begin position="600"/>
        <end position="615"/>
    </location>
</feature>
<feature type="compositionally biased region" description="Low complexity" evidence="1">
    <location>
        <begin position="568"/>
        <end position="579"/>
    </location>
</feature>
<dbReference type="EMBL" id="JBFMKM010000003">
    <property type="protein sequence ID" value="KAL1310759.1"/>
    <property type="molecule type" value="Genomic_DNA"/>
</dbReference>
<feature type="region of interest" description="Disordered" evidence="1">
    <location>
        <begin position="568"/>
        <end position="639"/>
    </location>
</feature>
<feature type="transmembrane region" description="Helical" evidence="2">
    <location>
        <begin position="695"/>
        <end position="714"/>
    </location>
</feature>
<sequence>MASTRGDGDGDGESQGYRSLTGRPETTEPSRTVVTHGQPQPQYTLNSAILSTRRSRDGSPVTIRHASSTSSVPTLRKHSSSGVNTPQLVPSTNNSPHTSRNPSPIRTARSGHDAPRSSSRPSAPALRSRQNSNDQSPHRSPGLTNHNHGGTVPSAAAIQRALSATAVPQLQAGPVTEAVSKLPKMQQRSVLSSGESTPTWPPSPRLKSPPPSTVRSRTNSSMSQRGSTSAPSIHVQSSTPTSVVAAPSLQAGDSARSIEARKEEQLQPTTSTTKAPSRGPSGPRPTLETVEENTTPQILVQQPVQNPTPQMKQQIRTSDEEKTPSVRVRPSGYISDATSKLAESESEGNRSGDGKGRKASQDSQVFRPKVGSGARTSYPTLSSAKSRQPEGSRNMTVETETVASVPQTNIGGGSIALDRGRDGGSLRTKPSTDTIRPRKDRKRASRKAPSINNGTASSKADIFEARVATQVDEQGSSSDETFVYESNTEPPERTRRHHSRTPSGTSLHSQSEYRLGIRNYGGLHNGDHRVAGKRSMKFSNNPYNMLDSPSEDGNGTVRAHARHIGRLGRAAGSSGRGSLYLQDSPFTQASKFRNTDRQSSRPGSPKSTTSTQHRPTSLLLGRKNDMDLEGGEGDDERTPLVGTVRTLRSSRLHARRYNTDSLRSHQSYYDSPHHAHSLSSGSSSSSRLSRFGGCLFGLVVFILVVLGAVGFLVMSNKPLYGFEVDRIENVLASEQEIMLDLLVGAVNPNVLGVTVADMDINIFAKSKYVSPIGGGHVWHHQDKSGSRKNSRMRVRNSDHQDPDGHWHPGHGPDKDHDGQDEGNDPMEGDSQTMLLGRIFQFDTPLIFDGSPIKRHTHLALGEVRLQHPGNSTEMGGSERWERVLQYPFELILRGVLKYQLPVSSKTQSAAIGASVYVHPEEGLDAMGNMRVEEVDRSERWQWIEFEDLDEDNTAMPVATAW</sequence>
<reference evidence="3 4" key="1">
    <citation type="submission" date="2024-07" db="EMBL/GenBank/DDBJ databases">
        <title>Draft sequence of the Neodothiora populina.</title>
        <authorList>
            <person name="Drown D.D."/>
            <person name="Schuette U.S."/>
            <person name="Buechlein A.B."/>
            <person name="Rusch D.R."/>
            <person name="Winton L.W."/>
            <person name="Adams G.A."/>
        </authorList>
    </citation>
    <scope>NUCLEOTIDE SEQUENCE [LARGE SCALE GENOMIC DNA]</scope>
    <source>
        <strain evidence="3 4">CPC 39397</strain>
    </source>
</reference>
<keyword evidence="2" id="KW-0472">Membrane</keyword>
<organism evidence="3 4">
    <name type="scientific">Neodothiora populina</name>
    <dbReference type="NCBI Taxonomy" id="2781224"/>
    <lineage>
        <taxon>Eukaryota</taxon>
        <taxon>Fungi</taxon>
        <taxon>Dikarya</taxon>
        <taxon>Ascomycota</taxon>
        <taxon>Pezizomycotina</taxon>
        <taxon>Dothideomycetes</taxon>
        <taxon>Dothideomycetidae</taxon>
        <taxon>Dothideales</taxon>
        <taxon>Dothioraceae</taxon>
        <taxon>Neodothiora</taxon>
    </lineage>
</organism>
<dbReference type="Pfam" id="PF12751">
    <property type="entry name" value="Vac7"/>
    <property type="match status" value="1"/>
</dbReference>
<dbReference type="RefSeq" id="XP_069203608.1">
    <property type="nucleotide sequence ID" value="XM_069340141.1"/>
</dbReference>